<dbReference type="Pfam" id="PF07715">
    <property type="entry name" value="Plug"/>
    <property type="match status" value="1"/>
</dbReference>
<evidence type="ECO:0000256" key="2">
    <source>
        <dbReference type="ARBA" id="ARBA00022448"/>
    </source>
</evidence>
<keyword evidence="5 9" id="KW-0732">Signal</keyword>
<dbReference type="Proteomes" id="UP000251889">
    <property type="component" value="Unassembled WGS sequence"/>
</dbReference>
<name>A0A364XW75_9BACT</name>
<dbReference type="PANTHER" id="PTHR30069:SF29">
    <property type="entry name" value="HEMOGLOBIN AND HEMOGLOBIN-HAPTOGLOBIN-BINDING PROTEIN 1-RELATED"/>
    <property type="match status" value="1"/>
</dbReference>
<dbReference type="PROSITE" id="PS52016">
    <property type="entry name" value="TONB_DEPENDENT_REC_3"/>
    <property type="match status" value="1"/>
</dbReference>
<comment type="caution">
    <text evidence="11">The sequence shown here is derived from an EMBL/GenBank/DDBJ whole genome shotgun (WGS) entry which is preliminary data.</text>
</comment>
<keyword evidence="11" id="KW-0675">Receptor</keyword>
<reference evidence="11 12" key="1">
    <citation type="submission" date="2018-06" db="EMBL/GenBank/DDBJ databases">
        <title>Chryseolinea flavus sp. nov., a member of the phylum Bacteroidetes isolated from soil.</title>
        <authorList>
            <person name="Li Y."/>
            <person name="Wang J."/>
        </authorList>
    </citation>
    <scope>NUCLEOTIDE SEQUENCE [LARGE SCALE GENOMIC DNA]</scope>
    <source>
        <strain evidence="11 12">SDU1-6</strain>
    </source>
</reference>
<evidence type="ECO:0000256" key="8">
    <source>
        <dbReference type="PROSITE-ProRule" id="PRU01360"/>
    </source>
</evidence>
<feature type="signal peptide" evidence="9">
    <location>
        <begin position="1"/>
        <end position="19"/>
    </location>
</feature>
<proteinExistence type="inferred from homology"/>
<evidence type="ECO:0000256" key="7">
    <source>
        <dbReference type="ARBA" id="ARBA00023237"/>
    </source>
</evidence>
<keyword evidence="12" id="KW-1185">Reference proteome</keyword>
<comment type="similarity">
    <text evidence="8">Belongs to the TonB-dependent receptor family.</text>
</comment>
<dbReference type="EMBL" id="QMFY01000016">
    <property type="protein sequence ID" value="RAV98607.1"/>
    <property type="molecule type" value="Genomic_DNA"/>
</dbReference>
<dbReference type="OrthoDB" id="1111684at2"/>
<evidence type="ECO:0000313" key="11">
    <source>
        <dbReference type="EMBL" id="RAV98607.1"/>
    </source>
</evidence>
<dbReference type="InterPro" id="IPR039426">
    <property type="entry name" value="TonB-dep_rcpt-like"/>
</dbReference>
<evidence type="ECO:0000256" key="6">
    <source>
        <dbReference type="ARBA" id="ARBA00023136"/>
    </source>
</evidence>
<dbReference type="GO" id="GO:0009279">
    <property type="term" value="C:cell outer membrane"/>
    <property type="evidence" value="ECO:0007669"/>
    <property type="project" value="UniProtKB-SubCell"/>
</dbReference>
<dbReference type="InterPro" id="IPR008969">
    <property type="entry name" value="CarboxyPept-like_regulatory"/>
</dbReference>
<dbReference type="Gene3D" id="2.170.130.10">
    <property type="entry name" value="TonB-dependent receptor, plug domain"/>
    <property type="match status" value="1"/>
</dbReference>
<dbReference type="InterPro" id="IPR037066">
    <property type="entry name" value="Plug_dom_sf"/>
</dbReference>
<dbReference type="Gene3D" id="2.60.40.1120">
    <property type="entry name" value="Carboxypeptidase-like, regulatory domain"/>
    <property type="match status" value="1"/>
</dbReference>
<evidence type="ECO:0000256" key="9">
    <source>
        <dbReference type="SAM" id="SignalP"/>
    </source>
</evidence>
<comment type="subcellular location">
    <subcellularLocation>
        <location evidence="1 8">Cell outer membrane</location>
        <topology evidence="1 8">Multi-pass membrane protein</topology>
    </subcellularLocation>
</comment>
<dbReference type="PANTHER" id="PTHR30069">
    <property type="entry name" value="TONB-DEPENDENT OUTER MEMBRANE RECEPTOR"/>
    <property type="match status" value="1"/>
</dbReference>
<dbReference type="Pfam" id="PF13715">
    <property type="entry name" value="CarbopepD_reg_2"/>
    <property type="match status" value="1"/>
</dbReference>
<dbReference type="RefSeq" id="WP_112749283.1">
    <property type="nucleotide sequence ID" value="NZ_QMFY01000016.1"/>
</dbReference>
<sequence>MIRFLTVLTFVLLSFTARSQQKVTINGYVKDAANGEELIGVGVYIPQLKAGTVTNAYGFYAITVPPGSYEIVFSYMGYTPYTYKGELTTNVSQNIEMETEAKVIQEVVVTEKRVDENVFDVQMSRNTVDLARIKKLPALFGEVDIIKNVQMLPGVVSAGEGTSAFFVRGGSADQNLILIDEAPVYDPSHLFGLFSVFNADVIKDSDLYKGGIPPRFGGRLSSILDVRTKDGNNKNFGVTGGIGTLATRVAVEGPLKKEKSSFILSGRRSYADIFLKASGEETDIYFYDINAKVNWRQSNKNRFFVAAYAGRDVLKLDDQFGFGWGNMTATFRWNHLFNDKLFSNISVIGSNFDYKLEIEDEVQGFKWTSNLQELSMKADLSYAISANNELSFGYHLTGRRFSPGEIGPNTEGSMFTELKQQHMYALDHALYIGNQQRVNDQLSFDYGVRLSIFQNMGKGYVYKYEDPQDPIGKNRTDTLHYDGWETIKSYVNLEPRVGIRYMFKEGQSLKLSYNRMVQNTHLVSASTVPVPFNTWNPSNYYLKPQIADQFAVGYFRNFKDNMFEASTEVFYKDINNVTDFADNADLFFNEDLSTEYRQGDSWAYGAEFMVNKTSGRLTGMVSYTLSKVERKIPEVNGGKTFDANYDRRNSLNIQAAYDLNPKWTFGASFTYNTGRPITLGSGKWEYGQYNPDIITERNGYRLPDFHRLDLSATLTPKKNANRRWKGQWIFAIYNVYNRKNPFTIYTRTKQDDDGNIIGDGRQKEARLVYLFPILPSVTYNFKF</sequence>
<dbReference type="SUPFAM" id="SSF56935">
    <property type="entry name" value="Porins"/>
    <property type="match status" value="1"/>
</dbReference>
<feature type="domain" description="TonB-dependent receptor plug" evidence="10">
    <location>
        <begin position="120"/>
        <end position="218"/>
    </location>
</feature>
<dbReference type="InterPro" id="IPR012910">
    <property type="entry name" value="Plug_dom"/>
</dbReference>
<dbReference type="AlphaFoldDB" id="A0A364XW75"/>
<dbReference type="GO" id="GO:0015344">
    <property type="term" value="F:siderophore uptake transmembrane transporter activity"/>
    <property type="evidence" value="ECO:0007669"/>
    <property type="project" value="TreeGrafter"/>
</dbReference>
<protein>
    <submittedName>
        <fullName evidence="11">TonB-dependent receptor</fullName>
    </submittedName>
</protein>
<keyword evidence="3 8" id="KW-1134">Transmembrane beta strand</keyword>
<keyword evidence="2 8" id="KW-0813">Transport</keyword>
<dbReference type="SUPFAM" id="SSF49464">
    <property type="entry name" value="Carboxypeptidase regulatory domain-like"/>
    <property type="match status" value="1"/>
</dbReference>
<accession>A0A364XW75</accession>
<evidence type="ECO:0000256" key="5">
    <source>
        <dbReference type="ARBA" id="ARBA00022729"/>
    </source>
</evidence>
<keyword evidence="7 8" id="KW-0998">Cell outer membrane</keyword>
<feature type="chain" id="PRO_5016695387" evidence="9">
    <location>
        <begin position="20"/>
        <end position="783"/>
    </location>
</feature>
<evidence type="ECO:0000259" key="10">
    <source>
        <dbReference type="Pfam" id="PF07715"/>
    </source>
</evidence>
<gene>
    <name evidence="11" type="ORF">DQQ10_23010</name>
</gene>
<evidence type="ECO:0000256" key="4">
    <source>
        <dbReference type="ARBA" id="ARBA00022692"/>
    </source>
</evidence>
<keyword evidence="6 8" id="KW-0472">Membrane</keyword>
<dbReference type="InterPro" id="IPR036942">
    <property type="entry name" value="Beta-barrel_TonB_sf"/>
</dbReference>
<dbReference type="GO" id="GO:0044718">
    <property type="term" value="P:siderophore transmembrane transport"/>
    <property type="evidence" value="ECO:0007669"/>
    <property type="project" value="TreeGrafter"/>
</dbReference>
<keyword evidence="4 8" id="KW-0812">Transmembrane</keyword>
<evidence type="ECO:0000256" key="1">
    <source>
        <dbReference type="ARBA" id="ARBA00004571"/>
    </source>
</evidence>
<evidence type="ECO:0000313" key="12">
    <source>
        <dbReference type="Proteomes" id="UP000251889"/>
    </source>
</evidence>
<evidence type="ECO:0000256" key="3">
    <source>
        <dbReference type="ARBA" id="ARBA00022452"/>
    </source>
</evidence>
<organism evidence="11 12">
    <name type="scientific">Pseudochryseolinea flava</name>
    <dbReference type="NCBI Taxonomy" id="2059302"/>
    <lineage>
        <taxon>Bacteria</taxon>
        <taxon>Pseudomonadati</taxon>
        <taxon>Bacteroidota</taxon>
        <taxon>Cytophagia</taxon>
        <taxon>Cytophagales</taxon>
        <taxon>Fulvivirgaceae</taxon>
        <taxon>Pseudochryseolinea</taxon>
    </lineage>
</organism>
<dbReference type="Gene3D" id="2.40.170.20">
    <property type="entry name" value="TonB-dependent receptor, beta-barrel domain"/>
    <property type="match status" value="1"/>
</dbReference>